<organism evidence="1">
    <name type="scientific">marine sediment metagenome</name>
    <dbReference type="NCBI Taxonomy" id="412755"/>
    <lineage>
        <taxon>unclassified sequences</taxon>
        <taxon>metagenomes</taxon>
        <taxon>ecological metagenomes</taxon>
    </lineage>
</organism>
<gene>
    <name evidence="1" type="ORF">LCGC14_1476580</name>
</gene>
<proteinExistence type="predicted"/>
<protein>
    <submittedName>
        <fullName evidence="1">Uncharacterized protein</fullName>
    </submittedName>
</protein>
<evidence type="ECO:0000313" key="1">
    <source>
        <dbReference type="EMBL" id="KKM66893.1"/>
    </source>
</evidence>
<accession>A0A0F9JBI1</accession>
<comment type="caution">
    <text evidence="1">The sequence shown here is derived from an EMBL/GenBank/DDBJ whole genome shotgun (WGS) entry which is preliminary data.</text>
</comment>
<dbReference type="AlphaFoldDB" id="A0A0F9JBI1"/>
<reference evidence="1" key="1">
    <citation type="journal article" date="2015" name="Nature">
        <title>Complex archaea that bridge the gap between prokaryotes and eukaryotes.</title>
        <authorList>
            <person name="Spang A."/>
            <person name="Saw J.H."/>
            <person name="Jorgensen S.L."/>
            <person name="Zaremba-Niedzwiedzka K."/>
            <person name="Martijn J."/>
            <person name="Lind A.E."/>
            <person name="van Eijk R."/>
            <person name="Schleper C."/>
            <person name="Guy L."/>
            <person name="Ettema T.J."/>
        </authorList>
    </citation>
    <scope>NUCLEOTIDE SEQUENCE</scope>
</reference>
<name>A0A0F9JBI1_9ZZZZ</name>
<sequence length="71" mass="8619">MKLIVSRQDNEYYVYIESEKHFKAIEKKTKKEGGRKDMIKLDAKDLEDKCWLESYGDNFYFVFDIKNPMRT</sequence>
<dbReference type="EMBL" id="LAZR01010447">
    <property type="protein sequence ID" value="KKM66893.1"/>
    <property type="molecule type" value="Genomic_DNA"/>
</dbReference>